<dbReference type="KEGG" id="api:115033623"/>
<dbReference type="InterPro" id="IPR007110">
    <property type="entry name" value="Ig-like_dom"/>
</dbReference>
<evidence type="ECO:0000256" key="2">
    <source>
        <dbReference type="ARBA" id="ARBA00022692"/>
    </source>
</evidence>
<keyword evidence="2 11" id="KW-0812">Transmembrane</keyword>
<dbReference type="Gene3D" id="2.60.40.10">
    <property type="entry name" value="Immunoglobulins"/>
    <property type="match status" value="1"/>
</dbReference>
<dbReference type="PANTHER" id="PTHR19890:SF10">
    <property type="entry name" value="FIBROBLAST GROWTH FACTOR RECEPTOR-LIKE 1"/>
    <property type="match status" value="1"/>
</dbReference>
<dbReference type="RefSeq" id="XP_029342334.1">
    <property type="nucleotide sequence ID" value="XM_029486474.1"/>
</dbReference>
<sequence length="134" mass="15764">MQFFYKFIIIYFIIIKLFNFLILILVRADFYNATGNCYAPKFTKFSSMHREVLLSTENIMKLECAEVKGIPSPIITWYKDGIMPLQRQQSTVRYTQFTIILKDLVTMDFGNYTCKASNENGFIDFTYEVKINSK</sequence>
<proteinExistence type="predicted"/>
<evidence type="ECO:0000256" key="1">
    <source>
        <dbReference type="ARBA" id="ARBA00004167"/>
    </source>
</evidence>
<dbReference type="Pfam" id="PF07679">
    <property type="entry name" value="I-set"/>
    <property type="match status" value="1"/>
</dbReference>
<evidence type="ECO:0000256" key="10">
    <source>
        <dbReference type="ARBA" id="ARBA00023319"/>
    </source>
</evidence>
<keyword evidence="5 11" id="KW-1133">Transmembrane helix</keyword>
<evidence type="ECO:0000313" key="13">
    <source>
        <dbReference type="EnsemblMetazoa" id="XP_029342334.1"/>
    </source>
</evidence>
<dbReference type="OrthoDB" id="9355041at2759"/>
<keyword evidence="9" id="KW-0325">Glycoprotein</keyword>
<evidence type="ECO:0000256" key="3">
    <source>
        <dbReference type="ARBA" id="ARBA00022729"/>
    </source>
</evidence>
<organism evidence="13 14">
    <name type="scientific">Acyrthosiphon pisum</name>
    <name type="common">Pea aphid</name>
    <dbReference type="NCBI Taxonomy" id="7029"/>
    <lineage>
        <taxon>Eukaryota</taxon>
        <taxon>Metazoa</taxon>
        <taxon>Ecdysozoa</taxon>
        <taxon>Arthropoda</taxon>
        <taxon>Hexapoda</taxon>
        <taxon>Insecta</taxon>
        <taxon>Pterygota</taxon>
        <taxon>Neoptera</taxon>
        <taxon>Paraneoptera</taxon>
        <taxon>Hemiptera</taxon>
        <taxon>Sternorrhyncha</taxon>
        <taxon>Aphidomorpha</taxon>
        <taxon>Aphidoidea</taxon>
        <taxon>Aphididae</taxon>
        <taxon>Macrosiphini</taxon>
        <taxon>Acyrthosiphon</taxon>
    </lineage>
</organism>
<dbReference type="SUPFAM" id="SSF48726">
    <property type="entry name" value="Immunoglobulin"/>
    <property type="match status" value="1"/>
</dbReference>
<evidence type="ECO:0000313" key="14">
    <source>
        <dbReference type="Proteomes" id="UP000007819"/>
    </source>
</evidence>
<keyword evidence="4" id="KW-0677">Repeat</keyword>
<keyword evidence="7" id="KW-1015">Disulfide bond</keyword>
<evidence type="ECO:0000256" key="8">
    <source>
        <dbReference type="ARBA" id="ARBA00023170"/>
    </source>
</evidence>
<dbReference type="PROSITE" id="PS50835">
    <property type="entry name" value="IG_LIKE"/>
    <property type="match status" value="1"/>
</dbReference>
<dbReference type="GO" id="GO:0016020">
    <property type="term" value="C:membrane"/>
    <property type="evidence" value="ECO:0007669"/>
    <property type="project" value="UniProtKB-SubCell"/>
</dbReference>
<dbReference type="InterPro" id="IPR036179">
    <property type="entry name" value="Ig-like_dom_sf"/>
</dbReference>
<evidence type="ECO:0000256" key="7">
    <source>
        <dbReference type="ARBA" id="ARBA00023157"/>
    </source>
</evidence>
<keyword evidence="8" id="KW-0675">Receptor</keyword>
<dbReference type="PANTHER" id="PTHR19890">
    <property type="entry name" value="FIBROBLAST GROWTH FACTOR RECEPTOR"/>
    <property type="match status" value="1"/>
</dbReference>
<keyword evidence="3" id="KW-0732">Signal</keyword>
<dbReference type="InterPro" id="IPR052615">
    <property type="entry name" value="FGFRL"/>
</dbReference>
<feature type="domain" description="Ig-like" evidence="12">
    <location>
        <begin position="40"/>
        <end position="130"/>
    </location>
</feature>
<dbReference type="GeneID" id="115033623"/>
<evidence type="ECO:0000259" key="12">
    <source>
        <dbReference type="PROSITE" id="PS50835"/>
    </source>
</evidence>
<dbReference type="Proteomes" id="UP000007819">
    <property type="component" value="Chromosome A1"/>
</dbReference>
<evidence type="ECO:0000256" key="6">
    <source>
        <dbReference type="ARBA" id="ARBA00023136"/>
    </source>
</evidence>
<reference evidence="13" key="2">
    <citation type="submission" date="2022-06" db="UniProtKB">
        <authorList>
            <consortium name="EnsemblMetazoa"/>
        </authorList>
    </citation>
    <scope>IDENTIFICATION</scope>
</reference>
<evidence type="ECO:0000256" key="9">
    <source>
        <dbReference type="ARBA" id="ARBA00023180"/>
    </source>
</evidence>
<evidence type="ECO:0000256" key="4">
    <source>
        <dbReference type="ARBA" id="ARBA00022737"/>
    </source>
</evidence>
<feature type="transmembrane region" description="Helical" evidence="11">
    <location>
        <begin position="7"/>
        <end position="26"/>
    </location>
</feature>
<reference evidence="14" key="1">
    <citation type="submission" date="2010-06" db="EMBL/GenBank/DDBJ databases">
        <authorList>
            <person name="Jiang H."/>
            <person name="Abraham K."/>
            <person name="Ali S."/>
            <person name="Alsbrooks S.L."/>
            <person name="Anim B.N."/>
            <person name="Anosike U.S."/>
            <person name="Attaway T."/>
            <person name="Bandaranaike D.P."/>
            <person name="Battles P.K."/>
            <person name="Bell S.N."/>
            <person name="Bell A.V."/>
            <person name="Beltran B."/>
            <person name="Bickham C."/>
            <person name="Bustamante Y."/>
            <person name="Caleb T."/>
            <person name="Canada A."/>
            <person name="Cardenas V."/>
            <person name="Carter K."/>
            <person name="Chacko J."/>
            <person name="Chandrabose M.N."/>
            <person name="Chavez D."/>
            <person name="Chavez A."/>
            <person name="Chen L."/>
            <person name="Chu H.-S."/>
            <person name="Claassen K.J."/>
            <person name="Cockrell R."/>
            <person name="Collins M."/>
            <person name="Cooper J.A."/>
            <person name="Cree A."/>
            <person name="Curry S.M."/>
            <person name="Da Y."/>
            <person name="Dao M.D."/>
            <person name="Das B."/>
            <person name="Davila M.-L."/>
            <person name="Davy-Carroll L."/>
            <person name="Denson S."/>
            <person name="Dinh H."/>
            <person name="Ebong V.E."/>
            <person name="Edwards J.R."/>
            <person name="Egan A."/>
            <person name="El-Daye J."/>
            <person name="Escobedo L."/>
            <person name="Fernandez S."/>
            <person name="Fernando P.R."/>
            <person name="Flagg N."/>
            <person name="Forbes L.D."/>
            <person name="Fowler R.G."/>
            <person name="Fu Q."/>
            <person name="Gabisi R.A."/>
            <person name="Ganer J."/>
            <person name="Garbino Pronczuk A."/>
            <person name="Garcia R.M."/>
            <person name="Garner T."/>
            <person name="Garrett T.E."/>
            <person name="Gonzalez D.A."/>
            <person name="Hamid H."/>
            <person name="Hawkins E.S."/>
            <person name="Hirani K."/>
            <person name="Hogues M.E."/>
            <person name="Hollins B."/>
            <person name="Hsiao C.-H."/>
            <person name="Jabil R."/>
            <person name="James M.L."/>
            <person name="Jhangiani S.N."/>
            <person name="Johnson B."/>
            <person name="Johnson Q."/>
            <person name="Joshi V."/>
            <person name="Kalu J.B."/>
            <person name="Kam C."/>
            <person name="Kashfia A."/>
            <person name="Keebler J."/>
            <person name="Kisamo H."/>
            <person name="Kovar C.L."/>
            <person name="Lago L.A."/>
            <person name="Lai C.-Y."/>
            <person name="Laidlaw J."/>
            <person name="Lara F."/>
            <person name="Le T.-K."/>
            <person name="Lee S.L."/>
            <person name="Legall F.H."/>
            <person name="Lemon S.J."/>
            <person name="Lewis L.R."/>
            <person name="Li B."/>
            <person name="Liu Y."/>
            <person name="Liu Y.-S."/>
            <person name="Lopez J."/>
            <person name="Lozado R.J."/>
            <person name="Lu J."/>
            <person name="Madu R.C."/>
            <person name="Maheshwari M."/>
            <person name="Maheshwari R."/>
            <person name="Malloy K."/>
            <person name="Martinez E."/>
            <person name="Mathew T."/>
            <person name="Mercado I.C."/>
            <person name="Mercado C."/>
            <person name="Meyer B."/>
            <person name="Montgomery K."/>
            <person name="Morgan M.B."/>
            <person name="Munidasa M."/>
            <person name="Nazareth L.V."/>
            <person name="Nelson J."/>
            <person name="Ng B.M."/>
            <person name="Nguyen N.B."/>
            <person name="Nguyen P.Q."/>
            <person name="Nguyen T."/>
            <person name="Obregon M."/>
            <person name="Okwuonu G.O."/>
            <person name="Onwere C.G."/>
            <person name="Orozco G."/>
            <person name="Parra A."/>
            <person name="Patel S."/>
            <person name="Patil S."/>
            <person name="Perez A."/>
            <person name="Perez Y."/>
            <person name="Pham C."/>
            <person name="Primus E.L."/>
            <person name="Pu L.-L."/>
            <person name="Puazo M."/>
            <person name="Qin X."/>
            <person name="Quiroz J.B."/>
            <person name="Reese J."/>
            <person name="Richards S."/>
            <person name="Rives C.M."/>
            <person name="Robberts R."/>
            <person name="Ruiz S.J."/>
            <person name="Ruiz M.J."/>
            <person name="Santibanez J."/>
            <person name="Schneider B.W."/>
            <person name="Sisson I."/>
            <person name="Smith M."/>
            <person name="Sodergren E."/>
            <person name="Song X.-Z."/>
            <person name="Song B.B."/>
            <person name="Summersgill H."/>
            <person name="Thelus R."/>
            <person name="Thornton R.D."/>
            <person name="Trejos Z.Y."/>
            <person name="Usmani K."/>
            <person name="Vattathil S."/>
            <person name="Villasana D."/>
            <person name="Walker D.L."/>
            <person name="Wang S."/>
            <person name="Wang K."/>
            <person name="White C.S."/>
            <person name="Williams A.C."/>
            <person name="Williamson J."/>
            <person name="Wilson K."/>
            <person name="Woghiren I.O."/>
            <person name="Woodworth J.R."/>
            <person name="Worley K.C."/>
            <person name="Wright R.A."/>
            <person name="Wu W."/>
            <person name="Young L."/>
            <person name="Zhang L."/>
            <person name="Zhang J."/>
            <person name="Zhu Y."/>
            <person name="Muzny D.M."/>
            <person name="Weinstock G."/>
            <person name="Gibbs R.A."/>
        </authorList>
    </citation>
    <scope>NUCLEOTIDE SEQUENCE [LARGE SCALE GENOMIC DNA]</scope>
    <source>
        <strain evidence="14">LSR1</strain>
    </source>
</reference>
<keyword evidence="10" id="KW-0393">Immunoglobulin domain</keyword>
<comment type="subcellular location">
    <subcellularLocation>
        <location evidence="1">Membrane</location>
        <topology evidence="1">Single-pass membrane protein</topology>
    </subcellularLocation>
</comment>
<keyword evidence="14" id="KW-1185">Reference proteome</keyword>
<accession>A0A8R2JMN7</accession>
<protein>
    <recommendedName>
        <fullName evidence="12">Ig-like domain-containing protein</fullName>
    </recommendedName>
</protein>
<evidence type="ECO:0000256" key="5">
    <source>
        <dbReference type="ARBA" id="ARBA00022989"/>
    </source>
</evidence>
<dbReference type="AlphaFoldDB" id="A0A8R2JMN7"/>
<name>A0A8R2JMN7_ACYPI</name>
<dbReference type="InterPro" id="IPR013098">
    <property type="entry name" value="Ig_I-set"/>
</dbReference>
<dbReference type="FunFam" id="2.60.40.10:FF:000016">
    <property type="entry name" value="Fibroblast growth factor receptor"/>
    <property type="match status" value="1"/>
</dbReference>
<dbReference type="EnsemblMetazoa" id="XM_029486474.1">
    <property type="protein sequence ID" value="XP_029342334.1"/>
    <property type="gene ID" value="LOC115033623"/>
</dbReference>
<keyword evidence="6 11" id="KW-0472">Membrane</keyword>
<evidence type="ECO:0000256" key="11">
    <source>
        <dbReference type="SAM" id="Phobius"/>
    </source>
</evidence>
<dbReference type="InterPro" id="IPR013783">
    <property type="entry name" value="Ig-like_fold"/>
</dbReference>